<reference evidence="1 2" key="1">
    <citation type="submission" date="2017-03" db="EMBL/GenBank/DDBJ databases">
        <authorList>
            <person name="Afonso C.L."/>
            <person name="Miller P.J."/>
            <person name="Scott M.A."/>
            <person name="Spackman E."/>
            <person name="Goraichik I."/>
            <person name="Dimitrov K.M."/>
            <person name="Suarez D.L."/>
            <person name="Swayne D.E."/>
        </authorList>
    </citation>
    <scope>NUCLEOTIDE SEQUENCE [LARGE SCALE GENOMIC DNA]</scope>
    <source>
        <strain evidence="1 2">Mu101</strain>
    </source>
</reference>
<dbReference type="AlphaFoldDB" id="A0A2H1KHQ7"/>
<protein>
    <submittedName>
        <fullName evidence="1">Uncharacterized protein</fullName>
    </submittedName>
</protein>
<accession>A0A2H1KHQ7</accession>
<sequence length="136" mass="14758">MWQTMGRVVVLRAEVEEYFTVGPTRVPNRSASQPLTSAPPVFLVAIEEDAFPGTDATGVPVGLGPDHRDLGFNSGVGEHLLPDLRRFLVTWDTCRNIAAEHGDIQTVGIQPDNAGQEIEEPADLLLFEVVTEAPIP</sequence>
<evidence type="ECO:0000313" key="2">
    <source>
        <dbReference type="Proteomes" id="UP000234498"/>
    </source>
</evidence>
<proteinExistence type="predicted"/>
<organism evidence="1 2">
    <name type="scientific">Brevibacterium linens</name>
    <dbReference type="NCBI Taxonomy" id="1703"/>
    <lineage>
        <taxon>Bacteria</taxon>
        <taxon>Bacillati</taxon>
        <taxon>Actinomycetota</taxon>
        <taxon>Actinomycetes</taxon>
        <taxon>Micrococcales</taxon>
        <taxon>Brevibacteriaceae</taxon>
        <taxon>Brevibacterium</taxon>
    </lineage>
</organism>
<evidence type="ECO:0000313" key="1">
    <source>
        <dbReference type="EMBL" id="SMX99295.1"/>
    </source>
</evidence>
<dbReference type="Proteomes" id="UP000234498">
    <property type="component" value="Unassembled WGS sequence"/>
</dbReference>
<name>A0A2H1KHQ7_BRELN</name>
<gene>
    <name evidence="1" type="ORF">BLIN101_03361</name>
</gene>
<dbReference type="EMBL" id="FXZA01000039">
    <property type="protein sequence ID" value="SMX99295.1"/>
    <property type="molecule type" value="Genomic_DNA"/>
</dbReference>